<proteinExistence type="predicted"/>
<evidence type="ECO:0000313" key="2">
    <source>
        <dbReference type="Proteomes" id="UP000218334"/>
    </source>
</evidence>
<reference evidence="2" key="1">
    <citation type="journal article" date="2017" name="Nat. Ecol. Evol.">
        <title>Genome expansion and lineage-specific genetic innovations in the forest pathogenic fungi Armillaria.</title>
        <authorList>
            <person name="Sipos G."/>
            <person name="Prasanna A.N."/>
            <person name="Walter M.C."/>
            <person name="O'Connor E."/>
            <person name="Balint B."/>
            <person name="Krizsan K."/>
            <person name="Kiss B."/>
            <person name="Hess J."/>
            <person name="Varga T."/>
            <person name="Slot J."/>
            <person name="Riley R."/>
            <person name="Boka B."/>
            <person name="Rigling D."/>
            <person name="Barry K."/>
            <person name="Lee J."/>
            <person name="Mihaltcheva S."/>
            <person name="LaButti K."/>
            <person name="Lipzen A."/>
            <person name="Waldron R."/>
            <person name="Moloney N.M."/>
            <person name="Sperisen C."/>
            <person name="Kredics L."/>
            <person name="Vagvoelgyi C."/>
            <person name="Patrignani A."/>
            <person name="Fitzpatrick D."/>
            <person name="Nagy I."/>
            <person name="Doyle S."/>
            <person name="Anderson J.B."/>
            <person name="Grigoriev I.V."/>
            <person name="Gueldener U."/>
            <person name="Muensterkoetter M."/>
            <person name="Nagy L.G."/>
        </authorList>
    </citation>
    <scope>NUCLEOTIDE SEQUENCE [LARGE SCALE GENOMIC DNA]</scope>
    <source>
        <strain evidence="2">28-4</strain>
    </source>
</reference>
<evidence type="ECO:0000313" key="1">
    <source>
        <dbReference type="EMBL" id="PBK63566.1"/>
    </source>
</evidence>
<sequence>MHLTLHFTEDQIGFLCKSLSDFLHEAEEFKKQFVLLLSFKFVHWWPESMDKEEEHAGMPSKATVQCIMMAMCQLDFEQTPYILLSTHHAQHQRATRECLAEQAHIAQAAVYWKRAARDGQDTERCFMLLFLQEHLKLFQIPLQTGLSLAKATALKKLLLVRHLQWSYWTSPTIARLADASEELPYPGPYNTRGQQLCTLYKHAQQEAASEWEVTALNRLHQMHAGPSTLHKKKTGNIYALQEYYEAEYECLMVEDEQWALAHGLASTVK</sequence>
<dbReference type="AlphaFoldDB" id="A0A2H3BKH9"/>
<protein>
    <submittedName>
        <fullName evidence="1">Uncharacterized protein</fullName>
    </submittedName>
</protein>
<name>A0A2H3BKH9_9AGAR</name>
<gene>
    <name evidence="1" type="ORF">ARMSODRAFT_1023765</name>
</gene>
<accession>A0A2H3BKH9</accession>
<keyword evidence="2" id="KW-1185">Reference proteome</keyword>
<dbReference type="EMBL" id="KZ293457">
    <property type="protein sequence ID" value="PBK63566.1"/>
    <property type="molecule type" value="Genomic_DNA"/>
</dbReference>
<dbReference type="Proteomes" id="UP000218334">
    <property type="component" value="Unassembled WGS sequence"/>
</dbReference>
<organism evidence="1 2">
    <name type="scientific">Armillaria solidipes</name>
    <dbReference type="NCBI Taxonomy" id="1076256"/>
    <lineage>
        <taxon>Eukaryota</taxon>
        <taxon>Fungi</taxon>
        <taxon>Dikarya</taxon>
        <taxon>Basidiomycota</taxon>
        <taxon>Agaricomycotina</taxon>
        <taxon>Agaricomycetes</taxon>
        <taxon>Agaricomycetidae</taxon>
        <taxon>Agaricales</taxon>
        <taxon>Marasmiineae</taxon>
        <taxon>Physalacriaceae</taxon>
        <taxon>Armillaria</taxon>
    </lineage>
</organism>